<dbReference type="GO" id="GO:0045292">
    <property type="term" value="P:mRNA cis splicing, via spliceosome"/>
    <property type="evidence" value="ECO:0007669"/>
    <property type="project" value="TreeGrafter"/>
</dbReference>
<comment type="subcellular location">
    <subcellularLocation>
        <location evidence="2">Cytoplasm</location>
    </subcellularLocation>
    <subcellularLocation>
        <location evidence="1">Nucleus</location>
    </subcellularLocation>
</comment>
<sequence>MLHFRKIEIPEENLKLVEENTNVFVNDEEIGKGTLYVTTKELVWINNITQKGFSFGYFQILLPNISQDKEAHEQCLNIMVDIDINLLERVFTEVKITPDNAENLNNLFQVVCECHASFNFMDTNGFTSCKILIETEVEEIPHHTINLRFKVS</sequence>
<dbReference type="InterPro" id="IPR039924">
    <property type="entry name" value="ICln/Lot5/Saf5"/>
</dbReference>
<dbReference type="PANTHER" id="PTHR21399">
    <property type="entry name" value="CHLORIDE CONDUCTANCE REGULATORY PROTEIN ICLN"/>
    <property type="match status" value="1"/>
</dbReference>
<keyword evidence="3" id="KW-0963">Cytoplasm</keyword>
<comment type="caution">
    <text evidence="5">The sequence shown here is derived from an EMBL/GenBank/DDBJ whole genome shotgun (WGS) entry which is preliminary data.</text>
</comment>
<name>A0A8J5QLW9_9HYME</name>
<dbReference type="AlphaFoldDB" id="A0A8J5QLW9"/>
<dbReference type="GO" id="GO:0005681">
    <property type="term" value="C:spliceosomal complex"/>
    <property type="evidence" value="ECO:0007669"/>
    <property type="project" value="TreeGrafter"/>
</dbReference>
<evidence type="ECO:0000256" key="3">
    <source>
        <dbReference type="ARBA" id="ARBA00022490"/>
    </source>
</evidence>
<organism evidence="5 6">
    <name type="scientific">Cotesia typhae</name>
    <dbReference type="NCBI Taxonomy" id="2053667"/>
    <lineage>
        <taxon>Eukaryota</taxon>
        <taxon>Metazoa</taxon>
        <taxon>Ecdysozoa</taxon>
        <taxon>Arthropoda</taxon>
        <taxon>Hexapoda</taxon>
        <taxon>Insecta</taxon>
        <taxon>Pterygota</taxon>
        <taxon>Neoptera</taxon>
        <taxon>Endopterygota</taxon>
        <taxon>Hymenoptera</taxon>
        <taxon>Apocrita</taxon>
        <taxon>Ichneumonoidea</taxon>
        <taxon>Braconidae</taxon>
        <taxon>Microgastrinae</taxon>
        <taxon>Cotesia</taxon>
    </lineage>
</organism>
<gene>
    <name evidence="5" type="ORF">G9C98_001640</name>
</gene>
<reference evidence="5" key="2">
    <citation type="submission" date="2021-04" db="EMBL/GenBank/DDBJ databases">
        <title>Genome-wide patterns of bracovirus chromosomal integration into multiple host tissues during parasitism.</title>
        <authorList>
            <person name="Chebbi M.A.C."/>
        </authorList>
    </citation>
    <scope>NUCLEOTIDE SEQUENCE</scope>
    <source>
        <tissue evidence="5">Whole body</tissue>
    </source>
</reference>
<evidence type="ECO:0000313" key="5">
    <source>
        <dbReference type="EMBL" id="KAG8035150.1"/>
    </source>
</evidence>
<evidence type="ECO:0000313" key="6">
    <source>
        <dbReference type="Proteomes" id="UP000729913"/>
    </source>
</evidence>
<keyword evidence="6" id="KW-1185">Reference proteome</keyword>
<dbReference type="Proteomes" id="UP000729913">
    <property type="component" value="Unassembled WGS sequence"/>
</dbReference>
<keyword evidence="4" id="KW-0539">Nucleus</keyword>
<accession>A0A8J5QLW9</accession>
<protein>
    <submittedName>
        <fullName evidence="5">Uncharacterized protein</fullName>
    </submittedName>
</protein>
<evidence type="ECO:0000256" key="2">
    <source>
        <dbReference type="ARBA" id="ARBA00004496"/>
    </source>
</evidence>
<reference evidence="5" key="1">
    <citation type="submission" date="2020-03" db="EMBL/GenBank/DDBJ databases">
        <authorList>
            <person name="Chebbi M.A."/>
            <person name="Drezen J.M."/>
        </authorList>
    </citation>
    <scope>NUCLEOTIDE SEQUENCE</scope>
    <source>
        <tissue evidence="5">Whole body</tissue>
    </source>
</reference>
<dbReference type="GO" id="GO:0034715">
    <property type="term" value="C:pICln-Sm protein complex"/>
    <property type="evidence" value="ECO:0007669"/>
    <property type="project" value="TreeGrafter"/>
</dbReference>
<proteinExistence type="predicted"/>
<dbReference type="GO" id="GO:0000387">
    <property type="term" value="P:spliceosomal snRNP assembly"/>
    <property type="evidence" value="ECO:0007669"/>
    <property type="project" value="TreeGrafter"/>
</dbReference>
<dbReference type="GO" id="GO:0005829">
    <property type="term" value="C:cytosol"/>
    <property type="evidence" value="ECO:0007669"/>
    <property type="project" value="TreeGrafter"/>
</dbReference>
<dbReference type="Pfam" id="PF03517">
    <property type="entry name" value="Voldacs"/>
    <property type="match status" value="1"/>
</dbReference>
<evidence type="ECO:0000256" key="1">
    <source>
        <dbReference type="ARBA" id="ARBA00004123"/>
    </source>
</evidence>
<dbReference type="EMBL" id="JAAOIC020000064">
    <property type="protein sequence ID" value="KAG8035150.1"/>
    <property type="molecule type" value="Genomic_DNA"/>
</dbReference>
<dbReference type="PANTHER" id="PTHR21399:SF0">
    <property type="entry name" value="METHYLOSOME SUBUNIT PICLN"/>
    <property type="match status" value="1"/>
</dbReference>
<evidence type="ECO:0000256" key="4">
    <source>
        <dbReference type="ARBA" id="ARBA00023242"/>
    </source>
</evidence>
<dbReference type="OrthoDB" id="19714at2759"/>